<organism evidence="9 10">
    <name type="scientific">Phlebotomus papatasi</name>
    <name type="common">Sandfly</name>
    <dbReference type="NCBI Taxonomy" id="29031"/>
    <lineage>
        <taxon>Eukaryota</taxon>
        <taxon>Metazoa</taxon>
        <taxon>Ecdysozoa</taxon>
        <taxon>Arthropoda</taxon>
        <taxon>Hexapoda</taxon>
        <taxon>Insecta</taxon>
        <taxon>Pterygota</taxon>
        <taxon>Neoptera</taxon>
        <taxon>Endopterygota</taxon>
        <taxon>Diptera</taxon>
        <taxon>Nematocera</taxon>
        <taxon>Psychodoidea</taxon>
        <taxon>Psychodidae</taxon>
        <taxon>Phlebotomus</taxon>
        <taxon>Phlebotomus</taxon>
    </lineage>
</organism>
<evidence type="ECO:0000256" key="6">
    <source>
        <dbReference type="ARBA" id="ARBA00022786"/>
    </source>
</evidence>
<dbReference type="InterPro" id="IPR001841">
    <property type="entry name" value="Znf_RING"/>
</dbReference>
<dbReference type="EMBL" id="AJVK01059559">
    <property type="status" value="NOT_ANNOTATED_CDS"/>
    <property type="molecule type" value="Genomic_DNA"/>
</dbReference>
<keyword evidence="7" id="KW-0862">Zinc</keyword>
<dbReference type="PANTHER" id="PTHR22937:SF65">
    <property type="entry name" value="E3 UBIQUITIN-PROTEIN LIGASE ARK2C"/>
    <property type="match status" value="1"/>
</dbReference>
<feature type="domain" description="RING-type" evidence="8">
    <location>
        <begin position="83"/>
        <end position="124"/>
    </location>
</feature>
<evidence type="ECO:0000313" key="9">
    <source>
        <dbReference type="EnsemblMetazoa" id="PPAI007105-PA"/>
    </source>
</evidence>
<evidence type="ECO:0000313" key="10">
    <source>
        <dbReference type="Proteomes" id="UP000092462"/>
    </source>
</evidence>
<dbReference type="PANTHER" id="PTHR22937">
    <property type="entry name" value="E3 UBIQUITIN-PROTEIN LIGASE RNF165"/>
    <property type="match status" value="1"/>
</dbReference>
<dbReference type="Pfam" id="PF13639">
    <property type="entry name" value="zf-RING_2"/>
    <property type="match status" value="1"/>
</dbReference>
<evidence type="ECO:0000259" key="8">
    <source>
        <dbReference type="PROSITE" id="PS50089"/>
    </source>
</evidence>
<dbReference type="SUPFAM" id="SSF57850">
    <property type="entry name" value="RING/U-box"/>
    <property type="match status" value="1"/>
</dbReference>
<reference evidence="9" key="1">
    <citation type="submission" date="2022-08" db="UniProtKB">
        <authorList>
            <consortium name="EnsemblMetazoa"/>
        </authorList>
    </citation>
    <scope>IDENTIFICATION</scope>
    <source>
        <strain evidence="9">Israel</strain>
    </source>
</reference>
<keyword evidence="6" id="KW-0833">Ubl conjugation pathway</keyword>
<dbReference type="GO" id="GO:0061630">
    <property type="term" value="F:ubiquitin protein ligase activity"/>
    <property type="evidence" value="ECO:0007669"/>
    <property type="project" value="UniProtKB-EC"/>
</dbReference>
<proteinExistence type="predicted"/>
<evidence type="ECO:0000256" key="4">
    <source>
        <dbReference type="ARBA" id="ARBA00022723"/>
    </source>
</evidence>
<keyword evidence="3" id="KW-0808">Transferase</keyword>
<comment type="catalytic activity">
    <reaction evidence="1">
        <text>S-ubiquitinyl-[E2 ubiquitin-conjugating enzyme]-L-cysteine + [acceptor protein]-L-lysine = [E2 ubiquitin-conjugating enzyme]-L-cysteine + N(6)-ubiquitinyl-[acceptor protein]-L-lysine.</text>
        <dbReference type="EC" id="2.3.2.27"/>
    </reaction>
</comment>
<keyword evidence="5" id="KW-0863">Zinc-finger</keyword>
<accession>A0A1B0GPE1</accession>
<evidence type="ECO:0000256" key="2">
    <source>
        <dbReference type="ARBA" id="ARBA00012483"/>
    </source>
</evidence>
<evidence type="ECO:0000256" key="5">
    <source>
        <dbReference type="ARBA" id="ARBA00022771"/>
    </source>
</evidence>
<dbReference type="VEuPathDB" id="VectorBase:PPAI007105"/>
<dbReference type="Proteomes" id="UP000092462">
    <property type="component" value="Unassembled WGS sequence"/>
</dbReference>
<dbReference type="AlphaFoldDB" id="A0A1B0GPE1"/>
<evidence type="ECO:0000256" key="3">
    <source>
        <dbReference type="ARBA" id="ARBA00022679"/>
    </source>
</evidence>
<dbReference type="SMART" id="SM00184">
    <property type="entry name" value="RING"/>
    <property type="match status" value="1"/>
</dbReference>
<evidence type="ECO:0000256" key="7">
    <source>
        <dbReference type="ARBA" id="ARBA00022833"/>
    </source>
</evidence>
<sequence>MYHYPPDEASGPQLHVSIGLRPDRDTHPLLSRLNQFVRVIEARGLAGSNRGATQEVIERNTFPHKYKRVPRSTDGDEDNTEKCTICLSQFENDNDVRRLPCMHLFHMDCVDQWLVTNKHCPICRVDIETHLSKDMASI</sequence>
<keyword evidence="10" id="KW-1185">Reference proteome</keyword>
<dbReference type="Gene3D" id="3.30.40.10">
    <property type="entry name" value="Zinc/RING finger domain, C3HC4 (zinc finger)"/>
    <property type="match status" value="1"/>
</dbReference>
<dbReference type="PROSITE" id="PS50089">
    <property type="entry name" value="ZF_RING_2"/>
    <property type="match status" value="1"/>
</dbReference>
<dbReference type="GO" id="GO:0008270">
    <property type="term" value="F:zinc ion binding"/>
    <property type="evidence" value="ECO:0007669"/>
    <property type="project" value="UniProtKB-KW"/>
</dbReference>
<keyword evidence="4" id="KW-0479">Metal-binding</keyword>
<dbReference type="EnsemblMetazoa" id="PPAI007105-RA">
    <property type="protein sequence ID" value="PPAI007105-PA"/>
    <property type="gene ID" value="PPAI007105"/>
</dbReference>
<evidence type="ECO:0000256" key="1">
    <source>
        <dbReference type="ARBA" id="ARBA00000900"/>
    </source>
</evidence>
<dbReference type="EC" id="2.3.2.27" evidence="2"/>
<dbReference type="VEuPathDB" id="VectorBase:PPAPM1_003460"/>
<dbReference type="GO" id="GO:0005634">
    <property type="term" value="C:nucleus"/>
    <property type="evidence" value="ECO:0007669"/>
    <property type="project" value="TreeGrafter"/>
</dbReference>
<dbReference type="InterPro" id="IPR013083">
    <property type="entry name" value="Znf_RING/FYVE/PHD"/>
</dbReference>
<dbReference type="FunFam" id="3.30.40.10:FF:000479">
    <property type="entry name" value="E3 ubiquitin-protein ligase Arkadia"/>
    <property type="match status" value="1"/>
</dbReference>
<dbReference type="InterPro" id="IPR045191">
    <property type="entry name" value="MBR1/2-like"/>
</dbReference>
<name>A0A1B0GPE1_PHLPP</name>
<protein>
    <recommendedName>
        <fullName evidence="2">RING-type E3 ubiquitin transferase</fullName>
        <ecNumber evidence="2">2.3.2.27</ecNumber>
    </recommendedName>
</protein>